<dbReference type="AlphaFoldDB" id="A0A915KER1"/>
<accession>A0A915KER1</accession>
<dbReference type="WBParaSite" id="nRc.2.0.1.t37202-RA">
    <property type="protein sequence ID" value="nRc.2.0.1.t37202-RA"/>
    <property type="gene ID" value="nRc.2.0.1.g37202"/>
</dbReference>
<organism evidence="1 2">
    <name type="scientific">Romanomermis culicivorax</name>
    <name type="common">Nematode worm</name>
    <dbReference type="NCBI Taxonomy" id="13658"/>
    <lineage>
        <taxon>Eukaryota</taxon>
        <taxon>Metazoa</taxon>
        <taxon>Ecdysozoa</taxon>
        <taxon>Nematoda</taxon>
        <taxon>Enoplea</taxon>
        <taxon>Dorylaimia</taxon>
        <taxon>Mermithida</taxon>
        <taxon>Mermithoidea</taxon>
        <taxon>Mermithidae</taxon>
        <taxon>Romanomermis</taxon>
    </lineage>
</organism>
<name>A0A915KER1_ROMCU</name>
<dbReference type="Proteomes" id="UP000887565">
    <property type="component" value="Unplaced"/>
</dbReference>
<protein>
    <submittedName>
        <fullName evidence="2">Uncharacterized protein</fullName>
    </submittedName>
</protein>
<keyword evidence="1" id="KW-1185">Reference proteome</keyword>
<evidence type="ECO:0000313" key="1">
    <source>
        <dbReference type="Proteomes" id="UP000887565"/>
    </source>
</evidence>
<proteinExistence type="predicted"/>
<reference evidence="2" key="1">
    <citation type="submission" date="2022-11" db="UniProtKB">
        <authorList>
            <consortium name="WormBaseParasite"/>
        </authorList>
    </citation>
    <scope>IDENTIFICATION</scope>
</reference>
<sequence length="73" mass="8322">MPNDKDEFDVYNEDAEKPPISVNANLGSWTDMPFIVVFGNESKNENDYKTTSKLCNELDLIPFAIQFYASLRA</sequence>
<evidence type="ECO:0000313" key="2">
    <source>
        <dbReference type="WBParaSite" id="nRc.2.0.1.t37202-RA"/>
    </source>
</evidence>